<evidence type="ECO:0000256" key="1">
    <source>
        <dbReference type="SAM" id="MobiDB-lite"/>
    </source>
</evidence>
<protein>
    <submittedName>
        <fullName evidence="2">Uncharacterized protein</fullName>
    </submittedName>
</protein>
<gene>
    <name evidence="2" type="ORF">DSM5745_11255</name>
</gene>
<dbReference type="EMBL" id="PVWQ01000023">
    <property type="protein sequence ID" value="RDW58564.1"/>
    <property type="molecule type" value="Genomic_DNA"/>
</dbReference>
<reference evidence="2 3" key="1">
    <citation type="journal article" date="2018" name="IMA Fungus">
        <title>IMA Genome-F 9: Draft genome sequence of Annulohypoxylon stygium, Aspergillus mulundensis, Berkeleyomyces basicola (syn. Thielaviopsis basicola), Ceratocystis smalleyi, two Cercospora beticola strains, Coleophoma cylindrospora, Fusarium fracticaudum, Phialophora cf. hyalina, and Morchella septimelata.</title>
        <authorList>
            <person name="Wingfield B.D."/>
            <person name="Bills G.F."/>
            <person name="Dong Y."/>
            <person name="Huang W."/>
            <person name="Nel W.J."/>
            <person name="Swalarsk-Parry B.S."/>
            <person name="Vaghefi N."/>
            <person name="Wilken P.M."/>
            <person name="An Z."/>
            <person name="de Beer Z.W."/>
            <person name="De Vos L."/>
            <person name="Chen L."/>
            <person name="Duong T.A."/>
            <person name="Gao Y."/>
            <person name="Hammerbacher A."/>
            <person name="Kikkert J.R."/>
            <person name="Li Y."/>
            <person name="Li H."/>
            <person name="Li K."/>
            <person name="Li Q."/>
            <person name="Liu X."/>
            <person name="Ma X."/>
            <person name="Naidoo K."/>
            <person name="Pethybridge S.J."/>
            <person name="Sun J."/>
            <person name="Steenkamp E.T."/>
            <person name="van der Nest M.A."/>
            <person name="van Wyk S."/>
            <person name="Wingfield M.J."/>
            <person name="Xiong C."/>
            <person name="Yue Q."/>
            <person name="Zhang X."/>
        </authorList>
    </citation>
    <scope>NUCLEOTIDE SEQUENCE [LARGE SCALE GENOMIC DNA]</scope>
    <source>
        <strain evidence="2 3">DSM 5745</strain>
    </source>
</reference>
<dbReference type="Proteomes" id="UP000256690">
    <property type="component" value="Unassembled WGS sequence"/>
</dbReference>
<organism evidence="2 3">
    <name type="scientific">Aspergillus mulundensis</name>
    <dbReference type="NCBI Taxonomy" id="1810919"/>
    <lineage>
        <taxon>Eukaryota</taxon>
        <taxon>Fungi</taxon>
        <taxon>Dikarya</taxon>
        <taxon>Ascomycota</taxon>
        <taxon>Pezizomycotina</taxon>
        <taxon>Eurotiomycetes</taxon>
        <taxon>Eurotiomycetidae</taxon>
        <taxon>Eurotiales</taxon>
        <taxon>Aspergillaceae</taxon>
        <taxon>Aspergillus</taxon>
        <taxon>Aspergillus subgen. Nidulantes</taxon>
    </lineage>
</organism>
<comment type="caution">
    <text evidence="2">The sequence shown here is derived from an EMBL/GenBank/DDBJ whole genome shotgun (WGS) entry which is preliminary data.</text>
</comment>
<dbReference type="STRING" id="1810919.A0A3D8QAQ9"/>
<accession>A0A3D8QAQ9</accession>
<proteinExistence type="predicted"/>
<feature type="compositionally biased region" description="Basic and acidic residues" evidence="1">
    <location>
        <begin position="10"/>
        <end position="19"/>
    </location>
</feature>
<sequence>MRATYVGGHELTKRGKDHPQAPPLHLHFAQSESFIVEAGAVGTTTTYDVLDTIHTVGRSHLQGVARPGLSPPVPSQTDGVTEIPPWLPHKFWPVAPDHPFWSTDEGRDYEASLPNGRASDTTLLIWGHPRTGTGLSTSIGTLTSDFPPDMDAAFFLALLVSVDAVASKRVAMTPALGAALMSFQTASLSSMIIAPTAWWLGPLRWLIPWSGQRALEAVRKLCGGKSVVEVVEGIIEQEVVKRQ</sequence>
<dbReference type="AlphaFoldDB" id="A0A3D8QAQ9"/>
<name>A0A3D8QAQ9_9EURO</name>
<keyword evidence="3" id="KW-1185">Reference proteome</keyword>
<evidence type="ECO:0000313" key="3">
    <source>
        <dbReference type="Proteomes" id="UP000256690"/>
    </source>
</evidence>
<dbReference type="RefSeq" id="XP_026598190.1">
    <property type="nucleotide sequence ID" value="XM_026753271.1"/>
</dbReference>
<dbReference type="OrthoDB" id="9976870at2759"/>
<evidence type="ECO:0000313" key="2">
    <source>
        <dbReference type="EMBL" id="RDW58564.1"/>
    </source>
</evidence>
<dbReference type="GeneID" id="38121625"/>
<feature type="region of interest" description="Disordered" evidence="1">
    <location>
        <begin position="1"/>
        <end position="22"/>
    </location>
</feature>